<feature type="compositionally biased region" description="Basic and acidic residues" evidence="2">
    <location>
        <begin position="33"/>
        <end position="43"/>
    </location>
</feature>
<sequence length="337" mass="37606">MRRATSSALARNALVMGTNPFVAEAIAVDEGDRDLPPRPHDPLTDVADIGVSSFSEACATHHEDEGAKEDDDSIVEKSKNEAITESPSLGFPVESKSNNDPEDALSPYDDEVDYEPTPSPPEALENNDMDVPLDENVGIRLDRGTGDSQSEIPIVAKSFLIDRIMDTMKTFNRRKFRSAREEVSKYCQCLFSLGIDIFELERQSSPNFISAVRLMNADENMALRKRKLASHISTKSSLLQATGSVSLELQQTREKIKELEESILHLKSTEAELTLRLEVADDSLKKLIPTEEELQKDVVDAEKEYAAAIEGCNDSKESTGLRELIELFEERRQIFEI</sequence>
<organism evidence="3">
    <name type="scientific">Ananas comosus var. bracteatus</name>
    <name type="common">red pineapple</name>
    <dbReference type="NCBI Taxonomy" id="296719"/>
    <lineage>
        <taxon>Eukaryota</taxon>
        <taxon>Viridiplantae</taxon>
        <taxon>Streptophyta</taxon>
        <taxon>Embryophyta</taxon>
        <taxon>Tracheophyta</taxon>
        <taxon>Spermatophyta</taxon>
        <taxon>Magnoliopsida</taxon>
        <taxon>Liliopsida</taxon>
        <taxon>Poales</taxon>
        <taxon>Bromeliaceae</taxon>
        <taxon>Bromelioideae</taxon>
        <taxon>Ananas</taxon>
    </lineage>
</organism>
<evidence type="ECO:0000256" key="1">
    <source>
        <dbReference type="SAM" id="Coils"/>
    </source>
</evidence>
<reference evidence="3" key="1">
    <citation type="submission" date="2020-07" db="EMBL/GenBank/DDBJ databases">
        <authorList>
            <person name="Lin J."/>
        </authorList>
    </citation>
    <scope>NUCLEOTIDE SEQUENCE</scope>
</reference>
<feature type="compositionally biased region" description="Acidic residues" evidence="2">
    <location>
        <begin position="100"/>
        <end position="114"/>
    </location>
</feature>
<accession>A0A6V7NT53</accession>
<proteinExistence type="predicted"/>
<keyword evidence="1" id="KW-0175">Coiled coil</keyword>
<name>A0A6V7NT53_ANACO</name>
<feature type="region of interest" description="Disordered" evidence="2">
    <location>
        <begin position="30"/>
        <end position="130"/>
    </location>
</feature>
<protein>
    <submittedName>
        <fullName evidence="3">Uncharacterized protein</fullName>
    </submittedName>
</protein>
<dbReference type="AlphaFoldDB" id="A0A6V7NT53"/>
<gene>
    <name evidence="3" type="ORF">CB5_LOCUS4991</name>
</gene>
<evidence type="ECO:0000313" key="3">
    <source>
        <dbReference type="EMBL" id="CAD1821780.1"/>
    </source>
</evidence>
<dbReference type="EMBL" id="LR862141">
    <property type="protein sequence ID" value="CAD1821780.1"/>
    <property type="molecule type" value="Genomic_DNA"/>
</dbReference>
<evidence type="ECO:0000256" key="2">
    <source>
        <dbReference type="SAM" id="MobiDB-lite"/>
    </source>
</evidence>
<feature type="coiled-coil region" evidence="1">
    <location>
        <begin position="249"/>
        <end position="311"/>
    </location>
</feature>